<dbReference type="Proteomes" id="UP000814128">
    <property type="component" value="Unassembled WGS sequence"/>
</dbReference>
<evidence type="ECO:0000313" key="1">
    <source>
        <dbReference type="EMBL" id="KAI0033918.1"/>
    </source>
</evidence>
<evidence type="ECO:0000313" key="2">
    <source>
        <dbReference type="Proteomes" id="UP000814128"/>
    </source>
</evidence>
<dbReference type="EMBL" id="MU273509">
    <property type="protein sequence ID" value="KAI0033918.1"/>
    <property type="molecule type" value="Genomic_DNA"/>
</dbReference>
<organism evidence="1 2">
    <name type="scientific">Vararia minispora EC-137</name>
    <dbReference type="NCBI Taxonomy" id="1314806"/>
    <lineage>
        <taxon>Eukaryota</taxon>
        <taxon>Fungi</taxon>
        <taxon>Dikarya</taxon>
        <taxon>Basidiomycota</taxon>
        <taxon>Agaricomycotina</taxon>
        <taxon>Agaricomycetes</taxon>
        <taxon>Russulales</taxon>
        <taxon>Lachnocladiaceae</taxon>
        <taxon>Vararia</taxon>
    </lineage>
</organism>
<accession>A0ACB8QQI2</accession>
<keyword evidence="2" id="KW-1185">Reference proteome</keyword>
<comment type="caution">
    <text evidence="1">The sequence shown here is derived from an EMBL/GenBank/DDBJ whole genome shotgun (WGS) entry which is preliminary data.</text>
</comment>
<protein>
    <submittedName>
        <fullName evidence="1">Glycopeptide</fullName>
    </submittedName>
</protein>
<reference evidence="1" key="2">
    <citation type="journal article" date="2022" name="New Phytol.">
        <title>Evolutionary transition to the ectomycorrhizal habit in the genomes of a hyperdiverse lineage of mushroom-forming fungi.</title>
        <authorList>
            <person name="Looney B."/>
            <person name="Miyauchi S."/>
            <person name="Morin E."/>
            <person name="Drula E."/>
            <person name="Courty P.E."/>
            <person name="Kohler A."/>
            <person name="Kuo A."/>
            <person name="LaButti K."/>
            <person name="Pangilinan J."/>
            <person name="Lipzen A."/>
            <person name="Riley R."/>
            <person name="Andreopoulos W."/>
            <person name="He G."/>
            <person name="Johnson J."/>
            <person name="Nolan M."/>
            <person name="Tritt A."/>
            <person name="Barry K.W."/>
            <person name="Grigoriev I.V."/>
            <person name="Nagy L.G."/>
            <person name="Hibbett D."/>
            <person name="Henrissat B."/>
            <person name="Matheny P.B."/>
            <person name="Labbe J."/>
            <person name="Martin F.M."/>
        </authorList>
    </citation>
    <scope>NUCLEOTIDE SEQUENCE</scope>
    <source>
        <strain evidence="1">EC-137</strain>
    </source>
</reference>
<sequence>MLASRTLASLVAFVAIACSGALAQGESHTVTFNNRCGMGTNGNVLSTGGQYTSPGPLVGGIAYLQTGNCGANGENCLTVEMTLRNPQSPGAGSSTDLTLIPPHEFSVTTGFAYTNGCDGQGHTCSAQNCDTAFHQPNDNNALQCEVNNVGLTITFC</sequence>
<proteinExistence type="predicted"/>
<name>A0ACB8QQI2_9AGAM</name>
<reference evidence="1" key="1">
    <citation type="submission" date="2021-02" db="EMBL/GenBank/DDBJ databases">
        <authorList>
            <consortium name="DOE Joint Genome Institute"/>
            <person name="Ahrendt S."/>
            <person name="Looney B.P."/>
            <person name="Miyauchi S."/>
            <person name="Morin E."/>
            <person name="Drula E."/>
            <person name="Courty P.E."/>
            <person name="Chicoki N."/>
            <person name="Fauchery L."/>
            <person name="Kohler A."/>
            <person name="Kuo A."/>
            <person name="Labutti K."/>
            <person name="Pangilinan J."/>
            <person name="Lipzen A."/>
            <person name="Riley R."/>
            <person name="Andreopoulos W."/>
            <person name="He G."/>
            <person name="Johnson J."/>
            <person name="Barry K.W."/>
            <person name="Grigoriev I.V."/>
            <person name="Nagy L."/>
            <person name="Hibbett D."/>
            <person name="Henrissat B."/>
            <person name="Matheny P.B."/>
            <person name="Labbe J."/>
            <person name="Martin F."/>
        </authorList>
    </citation>
    <scope>NUCLEOTIDE SEQUENCE</scope>
    <source>
        <strain evidence="1">EC-137</strain>
    </source>
</reference>
<gene>
    <name evidence="1" type="ORF">K488DRAFT_77578</name>
</gene>